<reference evidence="2" key="1">
    <citation type="submission" date="2020-12" db="EMBL/GenBank/DDBJ databases">
        <authorList>
            <person name="Iha C."/>
        </authorList>
    </citation>
    <scope>NUCLEOTIDE SEQUENCE</scope>
</reference>
<protein>
    <submittedName>
        <fullName evidence="2">Uncharacterized protein</fullName>
    </submittedName>
</protein>
<evidence type="ECO:0000256" key="1">
    <source>
        <dbReference type="SAM" id="MobiDB-lite"/>
    </source>
</evidence>
<dbReference type="EMBL" id="CAJHUC010000359">
    <property type="protein sequence ID" value="CAD7695541.1"/>
    <property type="molecule type" value="Genomic_DNA"/>
</dbReference>
<organism evidence="2 3">
    <name type="scientific">Ostreobium quekettii</name>
    <dbReference type="NCBI Taxonomy" id="121088"/>
    <lineage>
        <taxon>Eukaryota</taxon>
        <taxon>Viridiplantae</taxon>
        <taxon>Chlorophyta</taxon>
        <taxon>core chlorophytes</taxon>
        <taxon>Ulvophyceae</taxon>
        <taxon>TCBD clade</taxon>
        <taxon>Bryopsidales</taxon>
        <taxon>Ostreobineae</taxon>
        <taxon>Ostreobiaceae</taxon>
        <taxon>Ostreobium</taxon>
    </lineage>
</organism>
<feature type="compositionally biased region" description="Basic and acidic residues" evidence="1">
    <location>
        <begin position="166"/>
        <end position="182"/>
    </location>
</feature>
<evidence type="ECO:0000313" key="3">
    <source>
        <dbReference type="Proteomes" id="UP000708148"/>
    </source>
</evidence>
<accession>A0A8S1IKZ6</accession>
<sequence length="182" mass="21038">MEQPPGLEGRPWTGLDGLSARDWNEPCREAERHLEASIAEVIPRIVSWTQPDLEDMGVDWRKCKRTVYEVVVMHKAVDAQDAYRNPRWKAPPGGRYDPPAGLSVQPWMRIAEWSAKGALAKNWEQGTQTEHGRWWQQEKEARRKARQELVQAKAQHVGDPNTDPQMWRKVDMRGDHTQEQAP</sequence>
<evidence type="ECO:0000313" key="2">
    <source>
        <dbReference type="EMBL" id="CAD7695541.1"/>
    </source>
</evidence>
<feature type="region of interest" description="Disordered" evidence="1">
    <location>
        <begin position="124"/>
        <end position="182"/>
    </location>
</feature>
<keyword evidence="3" id="KW-1185">Reference proteome</keyword>
<dbReference type="AlphaFoldDB" id="A0A8S1IKZ6"/>
<proteinExistence type="predicted"/>
<gene>
    <name evidence="2" type="ORF">OSTQU699_LOCUS902</name>
</gene>
<dbReference type="Proteomes" id="UP000708148">
    <property type="component" value="Unassembled WGS sequence"/>
</dbReference>
<feature type="compositionally biased region" description="Basic and acidic residues" evidence="1">
    <location>
        <begin position="130"/>
        <end position="141"/>
    </location>
</feature>
<comment type="caution">
    <text evidence="2">The sequence shown here is derived from an EMBL/GenBank/DDBJ whole genome shotgun (WGS) entry which is preliminary data.</text>
</comment>
<name>A0A8S1IKZ6_9CHLO</name>